<dbReference type="AlphaFoldDB" id="A0ABD2VUF9"/>
<keyword evidence="2" id="KW-1185">Reference proteome</keyword>
<dbReference type="InterPro" id="IPR000855">
    <property type="entry name" value="Peptidase_C5"/>
</dbReference>
<evidence type="ECO:0008006" key="3">
    <source>
        <dbReference type="Google" id="ProtNLM"/>
    </source>
</evidence>
<dbReference type="Proteomes" id="UP001627154">
    <property type="component" value="Unassembled WGS sequence"/>
</dbReference>
<evidence type="ECO:0000313" key="1">
    <source>
        <dbReference type="EMBL" id="KAL3383997.1"/>
    </source>
</evidence>
<accession>A0ABD2VUF9</accession>
<dbReference type="Pfam" id="PF00770">
    <property type="entry name" value="Peptidase_C5"/>
    <property type="match status" value="1"/>
</dbReference>
<gene>
    <name evidence="1" type="ORF">TKK_020342</name>
</gene>
<protein>
    <recommendedName>
        <fullName evidence="3">Ubiquitin-like protease family profile domain-containing protein</fullName>
    </recommendedName>
</protein>
<reference evidence="1 2" key="1">
    <citation type="journal article" date="2024" name="bioRxiv">
        <title>A reference genome for Trichogramma kaykai: A tiny desert-dwelling parasitoid wasp with competing sex-ratio distorters.</title>
        <authorList>
            <person name="Culotta J."/>
            <person name="Lindsey A.R."/>
        </authorList>
    </citation>
    <scope>NUCLEOTIDE SEQUENCE [LARGE SCALE GENOMIC DNA]</scope>
    <source>
        <strain evidence="1 2">KSX58</strain>
    </source>
</reference>
<comment type="caution">
    <text evidence="1">The sequence shown here is derived from an EMBL/GenBank/DDBJ whole genome shotgun (WGS) entry which is preliminary data.</text>
</comment>
<sequence length="174" mass="20131">MNTREIERALSGIDCNSVGVYAADRVPRNVSLPACLIINCDTSDQPGSHWIALYIDKYASGIYFDSFGLPPTNTHHKERIHRICKKIIYNYKCLQSLDSAVCGEYCIFFLYHISKNNDLNAFLNYFNSDTRRNDNIVRSFYKKLITKKQKKQNVKIFLNENNIGYGVQNCRPKM</sequence>
<organism evidence="1 2">
    <name type="scientific">Trichogramma kaykai</name>
    <dbReference type="NCBI Taxonomy" id="54128"/>
    <lineage>
        <taxon>Eukaryota</taxon>
        <taxon>Metazoa</taxon>
        <taxon>Ecdysozoa</taxon>
        <taxon>Arthropoda</taxon>
        <taxon>Hexapoda</taxon>
        <taxon>Insecta</taxon>
        <taxon>Pterygota</taxon>
        <taxon>Neoptera</taxon>
        <taxon>Endopterygota</taxon>
        <taxon>Hymenoptera</taxon>
        <taxon>Apocrita</taxon>
        <taxon>Proctotrupomorpha</taxon>
        <taxon>Chalcidoidea</taxon>
        <taxon>Trichogrammatidae</taxon>
        <taxon>Trichogramma</taxon>
    </lineage>
</organism>
<evidence type="ECO:0000313" key="2">
    <source>
        <dbReference type="Proteomes" id="UP001627154"/>
    </source>
</evidence>
<dbReference type="SUPFAM" id="SSF54001">
    <property type="entry name" value="Cysteine proteinases"/>
    <property type="match status" value="1"/>
</dbReference>
<dbReference type="InterPro" id="IPR038765">
    <property type="entry name" value="Papain-like_cys_pep_sf"/>
</dbReference>
<proteinExistence type="predicted"/>
<name>A0ABD2VUF9_9HYME</name>
<dbReference type="EMBL" id="JBJJXI010000181">
    <property type="protein sequence ID" value="KAL3383997.1"/>
    <property type="molecule type" value="Genomic_DNA"/>
</dbReference>
<dbReference type="Gene3D" id="3.40.395.10">
    <property type="entry name" value="Adenoviral Proteinase, Chain A"/>
    <property type="match status" value="1"/>
</dbReference>